<dbReference type="CDD" id="cd00060">
    <property type="entry name" value="FHA"/>
    <property type="match status" value="1"/>
</dbReference>
<proteinExistence type="predicted"/>
<keyword evidence="4" id="KW-1185">Reference proteome</keyword>
<dbReference type="OrthoDB" id="151099at2"/>
<evidence type="ECO:0000313" key="4">
    <source>
        <dbReference type="Proteomes" id="UP000014387"/>
    </source>
</evidence>
<comment type="caution">
    <text evidence="3">The sequence shown here is derived from an EMBL/GenBank/DDBJ whole genome shotgun (WGS) entry which is preliminary data.</text>
</comment>
<dbReference type="Pfam" id="PF00498">
    <property type="entry name" value="FHA"/>
    <property type="match status" value="1"/>
</dbReference>
<dbReference type="Pfam" id="PF12401">
    <property type="entry name" value="FhaA_N"/>
    <property type="match status" value="1"/>
</dbReference>
<dbReference type="Gene3D" id="3.30.2320.60">
    <property type="entry name" value="FhaA, phosphopeptide-binding domain (DUF3662)"/>
    <property type="match status" value="1"/>
</dbReference>
<evidence type="ECO:0000256" key="1">
    <source>
        <dbReference type="ARBA" id="ARBA00022553"/>
    </source>
</evidence>
<dbReference type="InterPro" id="IPR000253">
    <property type="entry name" value="FHA_dom"/>
</dbReference>
<keyword evidence="1" id="KW-0597">Phosphoprotein</keyword>
<evidence type="ECO:0000313" key="3">
    <source>
        <dbReference type="EMBL" id="EPD31366.1"/>
    </source>
</evidence>
<dbReference type="SMART" id="SM00240">
    <property type="entry name" value="FHA"/>
    <property type="match status" value="1"/>
</dbReference>
<dbReference type="RefSeq" id="WP_016444477.1">
    <property type="nucleotide sequence ID" value="NZ_KE150266.1"/>
</dbReference>
<feature type="domain" description="FHA" evidence="2">
    <location>
        <begin position="156"/>
        <end position="205"/>
    </location>
</feature>
<dbReference type="AlphaFoldDB" id="A0A9W5RFK1"/>
<dbReference type="InterPro" id="IPR042287">
    <property type="entry name" value="FhaA_N_sf"/>
</dbReference>
<reference evidence="3 4" key="1">
    <citation type="submission" date="2013-05" db="EMBL/GenBank/DDBJ databases">
        <title>The Genome Sequence of Actinomyces europaeus ACS-120-V-COL10B.</title>
        <authorList>
            <consortium name="The Broad Institute Genomics Platform"/>
            <person name="Earl A."/>
            <person name="Ward D."/>
            <person name="Feldgarden M."/>
            <person name="Gevers D."/>
            <person name="Saerens B."/>
            <person name="Vaneechoutte M."/>
            <person name="Walker B."/>
            <person name="Young S."/>
            <person name="Zeng Q."/>
            <person name="Gargeya S."/>
            <person name="Fitzgerald M."/>
            <person name="Haas B."/>
            <person name="Abouelleil A."/>
            <person name="Allen A.W."/>
            <person name="Alvarado L."/>
            <person name="Arachchi H.M."/>
            <person name="Berlin A.M."/>
            <person name="Chapman S.B."/>
            <person name="Gainer-Dewar J."/>
            <person name="Goldberg J."/>
            <person name="Griggs A."/>
            <person name="Gujja S."/>
            <person name="Hansen M."/>
            <person name="Howarth C."/>
            <person name="Imamovic A."/>
            <person name="Ireland A."/>
            <person name="Larimer J."/>
            <person name="McCowan C."/>
            <person name="Murphy C."/>
            <person name="Pearson M."/>
            <person name="Poon T.W."/>
            <person name="Priest M."/>
            <person name="Roberts A."/>
            <person name="Saif S."/>
            <person name="Shea T."/>
            <person name="Sisk P."/>
            <person name="Sykes S."/>
            <person name="Wortman J."/>
            <person name="Nusbaum C."/>
            <person name="Birren B."/>
        </authorList>
    </citation>
    <scope>NUCLEOTIDE SEQUENCE [LARGE SCALE GENOMIC DNA]</scope>
    <source>
        <strain evidence="3 4">ACS-120-V-Col10b</strain>
    </source>
</reference>
<sequence length="235" mass="25825">MRFLDRFESAIEKGVQGTFSRIFRSELKPVDVSSAVRGAMDDHVQEYSRDRAVAPNQYTVRVAPSDMKRFEEIGIDVLAAEVENTAREHAEENNFALVGPIDVRIEEGTEELTGELEIEVGTKRGAVAPATSQVATESNPIIDVEGERWILTEPVTILGRGTEADITISDSGVSRRHLELRKTPDGVIASDLGSTNGLYVEGHKVDAATLVDGNQLVIGRTRILFWTSPAKEQYT</sequence>
<dbReference type="Proteomes" id="UP000014387">
    <property type="component" value="Unassembled WGS sequence"/>
</dbReference>
<gene>
    <name evidence="3" type="ORF">HMPREF9238_01136</name>
</gene>
<dbReference type="InterPro" id="IPR008984">
    <property type="entry name" value="SMAD_FHA_dom_sf"/>
</dbReference>
<dbReference type="InterPro" id="IPR022128">
    <property type="entry name" value="FhaA_N"/>
</dbReference>
<protein>
    <recommendedName>
        <fullName evidence="2">FHA domain-containing protein</fullName>
    </recommendedName>
</protein>
<evidence type="ECO:0000259" key="2">
    <source>
        <dbReference type="PROSITE" id="PS50006"/>
    </source>
</evidence>
<dbReference type="Gene3D" id="2.60.200.20">
    <property type="match status" value="1"/>
</dbReference>
<accession>A0A9W5RFK1</accession>
<dbReference type="EMBL" id="AGWN01000001">
    <property type="protein sequence ID" value="EPD31366.1"/>
    <property type="molecule type" value="Genomic_DNA"/>
</dbReference>
<dbReference type="PROSITE" id="PS50006">
    <property type="entry name" value="FHA_DOMAIN"/>
    <property type="match status" value="1"/>
</dbReference>
<dbReference type="SUPFAM" id="SSF49879">
    <property type="entry name" value="SMAD/FHA domain"/>
    <property type="match status" value="1"/>
</dbReference>
<organism evidence="3 4">
    <name type="scientific">Gleimia europaea ACS-120-V-Col10b</name>
    <dbReference type="NCBI Taxonomy" id="883069"/>
    <lineage>
        <taxon>Bacteria</taxon>
        <taxon>Bacillati</taxon>
        <taxon>Actinomycetota</taxon>
        <taxon>Actinomycetes</taxon>
        <taxon>Actinomycetales</taxon>
        <taxon>Actinomycetaceae</taxon>
        <taxon>Gleimia</taxon>
    </lineage>
</organism>
<name>A0A9W5RFK1_9ACTO</name>